<dbReference type="PANTHER" id="PTHR43133:SF51">
    <property type="entry name" value="RNA POLYMERASE SIGMA FACTOR"/>
    <property type="match status" value="1"/>
</dbReference>
<reference evidence="8" key="1">
    <citation type="submission" date="2017-09" db="EMBL/GenBank/DDBJ databases">
        <title>Depth-based differentiation of microbial function through sediment-hosted aquifers and enrichment of novel symbionts in the deep terrestrial subsurface.</title>
        <authorList>
            <person name="Probst A.J."/>
            <person name="Ladd B."/>
            <person name="Jarett J.K."/>
            <person name="Geller-Mcgrath D.E."/>
            <person name="Sieber C.M.K."/>
            <person name="Emerson J.B."/>
            <person name="Anantharaman K."/>
            <person name="Thomas B.C."/>
            <person name="Malmstrom R."/>
            <person name="Stieglmeier M."/>
            <person name="Klingl A."/>
            <person name="Woyke T."/>
            <person name="Ryan C.M."/>
            <person name="Banfield J.F."/>
        </authorList>
    </citation>
    <scope>NUCLEOTIDE SEQUENCE [LARGE SCALE GENOMIC DNA]</scope>
</reference>
<evidence type="ECO:0000313" key="8">
    <source>
        <dbReference type="Proteomes" id="UP000230775"/>
    </source>
</evidence>
<feature type="domain" description="RNA polymerase sigma-70 region 2" evidence="5">
    <location>
        <begin position="7"/>
        <end position="72"/>
    </location>
</feature>
<evidence type="ECO:0008006" key="9">
    <source>
        <dbReference type="Google" id="ProtNLM"/>
    </source>
</evidence>
<dbReference type="InterPro" id="IPR013249">
    <property type="entry name" value="RNA_pol_sigma70_r4_t2"/>
</dbReference>
<dbReference type="Pfam" id="PF08281">
    <property type="entry name" value="Sigma70_r4_2"/>
    <property type="match status" value="1"/>
</dbReference>
<dbReference type="NCBIfam" id="TIGR02937">
    <property type="entry name" value="sigma70-ECF"/>
    <property type="match status" value="1"/>
</dbReference>
<comment type="caution">
    <text evidence="7">The sequence shown here is derived from an EMBL/GenBank/DDBJ whole genome shotgun (WGS) entry which is preliminary data.</text>
</comment>
<keyword evidence="2" id="KW-0805">Transcription regulation</keyword>
<keyword evidence="4" id="KW-0804">Transcription</keyword>
<dbReference type="EMBL" id="PEZI01000021">
    <property type="protein sequence ID" value="PIS14774.1"/>
    <property type="molecule type" value="Genomic_DNA"/>
</dbReference>
<dbReference type="GO" id="GO:0006352">
    <property type="term" value="P:DNA-templated transcription initiation"/>
    <property type="evidence" value="ECO:0007669"/>
    <property type="project" value="InterPro"/>
</dbReference>
<dbReference type="GO" id="GO:0003677">
    <property type="term" value="F:DNA binding"/>
    <property type="evidence" value="ECO:0007669"/>
    <property type="project" value="InterPro"/>
</dbReference>
<protein>
    <recommendedName>
        <fullName evidence="9">RNA polymerase subunit sigma-24</fullName>
    </recommendedName>
</protein>
<name>A0A2H0WQ39_9BACT</name>
<evidence type="ECO:0000256" key="3">
    <source>
        <dbReference type="ARBA" id="ARBA00023082"/>
    </source>
</evidence>
<evidence type="ECO:0000256" key="4">
    <source>
        <dbReference type="ARBA" id="ARBA00023163"/>
    </source>
</evidence>
<evidence type="ECO:0000313" key="7">
    <source>
        <dbReference type="EMBL" id="PIS14774.1"/>
    </source>
</evidence>
<dbReference type="Gene3D" id="1.10.1740.10">
    <property type="match status" value="1"/>
</dbReference>
<evidence type="ECO:0000256" key="1">
    <source>
        <dbReference type="ARBA" id="ARBA00010641"/>
    </source>
</evidence>
<dbReference type="CDD" id="cd06171">
    <property type="entry name" value="Sigma70_r4"/>
    <property type="match status" value="1"/>
</dbReference>
<dbReference type="InterPro" id="IPR014284">
    <property type="entry name" value="RNA_pol_sigma-70_dom"/>
</dbReference>
<dbReference type="SUPFAM" id="SSF88659">
    <property type="entry name" value="Sigma3 and sigma4 domains of RNA polymerase sigma factors"/>
    <property type="match status" value="1"/>
</dbReference>
<feature type="domain" description="RNA polymerase sigma factor 70 region 4 type 2" evidence="6">
    <location>
        <begin position="106"/>
        <end position="156"/>
    </location>
</feature>
<gene>
    <name evidence="7" type="ORF">COT64_00855</name>
</gene>
<accession>A0A2H0WQ39</accession>
<dbReference type="InterPro" id="IPR013325">
    <property type="entry name" value="RNA_pol_sigma_r2"/>
</dbReference>
<dbReference type="InterPro" id="IPR007627">
    <property type="entry name" value="RNA_pol_sigma70_r2"/>
</dbReference>
<dbReference type="PANTHER" id="PTHR43133">
    <property type="entry name" value="RNA POLYMERASE ECF-TYPE SIGMA FACTO"/>
    <property type="match status" value="1"/>
</dbReference>
<dbReference type="Proteomes" id="UP000230775">
    <property type="component" value="Unassembled WGS sequence"/>
</dbReference>
<comment type="similarity">
    <text evidence="1">Belongs to the sigma-70 factor family. ECF subfamily.</text>
</comment>
<dbReference type="GO" id="GO:0016987">
    <property type="term" value="F:sigma factor activity"/>
    <property type="evidence" value="ECO:0007669"/>
    <property type="project" value="UniProtKB-KW"/>
</dbReference>
<dbReference type="InterPro" id="IPR013324">
    <property type="entry name" value="RNA_pol_sigma_r3/r4-like"/>
</dbReference>
<keyword evidence="3" id="KW-0731">Sigma factor</keyword>
<dbReference type="AlphaFoldDB" id="A0A2H0WQ39"/>
<dbReference type="InterPro" id="IPR039425">
    <property type="entry name" value="RNA_pol_sigma-70-like"/>
</dbReference>
<dbReference type="Pfam" id="PF04542">
    <property type="entry name" value="Sigma70_r2"/>
    <property type="match status" value="1"/>
</dbReference>
<sequence>MKIEDLLKENQLKLKKYIFSKVRENSDAEEILQETLISAHESYVFFEGKSSFLTWACSIANHEIADFYRKKKIKILLFSHFPFLENIISQALSPDEVFEKQELRKEVKKILSELAEGYSQILRLKYYQGLSMSEIAKQLKTTIKAVESRLSRAREAFRHTWRKNDQFPINNDQ</sequence>
<dbReference type="SUPFAM" id="SSF88946">
    <property type="entry name" value="Sigma2 domain of RNA polymerase sigma factors"/>
    <property type="match status" value="1"/>
</dbReference>
<proteinExistence type="inferred from homology"/>
<evidence type="ECO:0000256" key="2">
    <source>
        <dbReference type="ARBA" id="ARBA00023015"/>
    </source>
</evidence>
<evidence type="ECO:0000259" key="5">
    <source>
        <dbReference type="Pfam" id="PF04542"/>
    </source>
</evidence>
<dbReference type="Gene3D" id="1.10.10.10">
    <property type="entry name" value="Winged helix-like DNA-binding domain superfamily/Winged helix DNA-binding domain"/>
    <property type="match status" value="1"/>
</dbReference>
<organism evidence="7 8">
    <name type="scientific">Candidatus Shapirobacteria bacterium CG09_land_8_20_14_0_10_39_12</name>
    <dbReference type="NCBI Taxonomy" id="1974885"/>
    <lineage>
        <taxon>Bacteria</taxon>
        <taxon>Candidatus Shapironibacteriota</taxon>
    </lineage>
</organism>
<evidence type="ECO:0000259" key="6">
    <source>
        <dbReference type="Pfam" id="PF08281"/>
    </source>
</evidence>
<dbReference type="InterPro" id="IPR036388">
    <property type="entry name" value="WH-like_DNA-bd_sf"/>
</dbReference>